<dbReference type="SUPFAM" id="SSF109854">
    <property type="entry name" value="DinB/YfiT-like putative metalloenzymes"/>
    <property type="match status" value="1"/>
</dbReference>
<keyword evidence="3" id="KW-1185">Reference proteome</keyword>
<accession>A0A4Q8QE11</accession>
<dbReference type="Pfam" id="PF12867">
    <property type="entry name" value="DinB_2"/>
    <property type="match status" value="1"/>
</dbReference>
<protein>
    <submittedName>
        <fullName evidence="2">DinB family protein</fullName>
    </submittedName>
</protein>
<comment type="caution">
    <text evidence="2">The sequence shown here is derived from an EMBL/GenBank/DDBJ whole genome shotgun (WGS) entry which is preliminary data.</text>
</comment>
<dbReference type="OrthoDB" id="9793216at2"/>
<proteinExistence type="predicted"/>
<feature type="domain" description="DinB-like" evidence="1">
    <location>
        <begin position="30"/>
        <end position="165"/>
    </location>
</feature>
<dbReference type="EMBL" id="SGIU01000001">
    <property type="protein sequence ID" value="TAI48722.1"/>
    <property type="molecule type" value="Genomic_DNA"/>
</dbReference>
<evidence type="ECO:0000259" key="1">
    <source>
        <dbReference type="Pfam" id="PF12867"/>
    </source>
</evidence>
<reference evidence="2 3" key="1">
    <citation type="submission" date="2019-02" db="EMBL/GenBank/DDBJ databases">
        <title>Draft genome sequence of Muricauda sp. 176CP4-71.</title>
        <authorList>
            <person name="Park J.-S."/>
        </authorList>
    </citation>
    <scope>NUCLEOTIDE SEQUENCE [LARGE SCALE GENOMIC DNA]</scope>
    <source>
        <strain evidence="2 3">176CP4-71</strain>
    </source>
</reference>
<sequence length="171" mass="19598">MLSSDLLPSEYHPYYAGYINIVDDVHLMSALQKGRDVFLDFVSTFPESRLHYAYADGKWTAAEVLVHILDAERVFQYRAFRFARNDKTALPGFEQDDYVLESKANDKSKEEILQEFTGIRDSTWALFASLNENELKREGSASGSLMSVRALGFVICGHQKHHLGILRERYL</sequence>
<evidence type="ECO:0000313" key="3">
    <source>
        <dbReference type="Proteomes" id="UP000291981"/>
    </source>
</evidence>
<dbReference type="Gene3D" id="1.20.120.450">
    <property type="entry name" value="dinb family like domain"/>
    <property type="match status" value="1"/>
</dbReference>
<gene>
    <name evidence="2" type="ORF">EW142_02670</name>
</gene>
<dbReference type="AlphaFoldDB" id="A0A4Q8QE11"/>
<name>A0A4Q8QE11_9FLAO</name>
<dbReference type="RefSeq" id="WP_130609279.1">
    <property type="nucleotide sequence ID" value="NZ_SGIU01000001.1"/>
</dbReference>
<dbReference type="InterPro" id="IPR024775">
    <property type="entry name" value="DinB-like"/>
</dbReference>
<evidence type="ECO:0000313" key="2">
    <source>
        <dbReference type="EMBL" id="TAI48722.1"/>
    </source>
</evidence>
<dbReference type="InterPro" id="IPR034660">
    <property type="entry name" value="DinB/YfiT-like"/>
</dbReference>
<dbReference type="Proteomes" id="UP000291981">
    <property type="component" value="Unassembled WGS sequence"/>
</dbReference>
<organism evidence="2 3">
    <name type="scientific">Flagellimonas allohymeniacidonis</name>
    <dbReference type="NCBI Taxonomy" id="2517819"/>
    <lineage>
        <taxon>Bacteria</taxon>
        <taxon>Pseudomonadati</taxon>
        <taxon>Bacteroidota</taxon>
        <taxon>Flavobacteriia</taxon>
        <taxon>Flavobacteriales</taxon>
        <taxon>Flavobacteriaceae</taxon>
        <taxon>Flagellimonas</taxon>
    </lineage>
</organism>